<dbReference type="InterPro" id="IPR016024">
    <property type="entry name" value="ARM-type_fold"/>
</dbReference>
<gene>
    <name evidence="6" type="ORF">M407DRAFT_13666</name>
</gene>
<feature type="region of interest" description="Disordered" evidence="3">
    <location>
        <begin position="396"/>
        <end position="427"/>
    </location>
</feature>
<sequence>MAEQYQEVLPFLHDKNPQARALALQTLLDQTPQNAPHRTIFFDGVSGGLHPAKDPEVFRDLKLLCRDQPEIAHSAFKALVNLSDSALVTPFLSDSSFLAFLVSYAIHPPSLCAELASMILSNLTAHPAPCNTILDMKIAVVVDPSIPGGFYPTSSRCATSPTPSLPAKPSTQDTPAFPLLLDAFVQAASEDPNASPERKAKLHFLASVFANLSTTPRGRLFFLTPVPVRPLDTSSPLEYPLSKVLPFTEHSDLIRRGGVDSTIKNCCFHLQAHRALLSSESDSVAVTPSTITAPGMNILPALLLPLAGPEEFDLDDMDKLPPSLQFLPDTKKREVDPVLTHTLLEALVLLCSTRWGRQQLRDNGVYQIIREAHKVDKDEKVLEIIDRLVNLLQRDEGPIEPGEDLDGTGASSINEVVDDEDDTIVEV</sequence>
<comment type="similarity">
    <text evidence="1">Belongs to the HGH1 family.</text>
</comment>
<dbReference type="InterPro" id="IPR039717">
    <property type="entry name" value="Hgh1"/>
</dbReference>
<dbReference type="PANTHER" id="PTHR13387">
    <property type="entry name" value="PROTEIN HGH1 HOMOLOG"/>
    <property type="match status" value="1"/>
</dbReference>
<dbReference type="InterPro" id="IPR007205">
    <property type="entry name" value="Protein_HGH1_N"/>
</dbReference>
<dbReference type="HOGENOM" id="CLU_037769_2_0_1"/>
<evidence type="ECO:0000259" key="5">
    <source>
        <dbReference type="Pfam" id="PF04064"/>
    </source>
</evidence>
<feature type="domain" description="Protein HGH1 C-terminal" evidence="5">
    <location>
        <begin position="346"/>
        <end position="399"/>
    </location>
</feature>
<dbReference type="EMBL" id="KN822946">
    <property type="protein sequence ID" value="KIO33751.1"/>
    <property type="molecule type" value="Genomic_DNA"/>
</dbReference>
<dbReference type="Pfam" id="PF04063">
    <property type="entry name" value="DUF383"/>
    <property type="match status" value="1"/>
</dbReference>
<accession>A0A0C3QVR6</accession>
<keyword evidence="7" id="KW-1185">Reference proteome</keyword>
<feature type="domain" description="Protein HGH1 N-terminal" evidence="4">
    <location>
        <begin position="106"/>
        <end position="339"/>
    </location>
</feature>
<evidence type="ECO:0000313" key="6">
    <source>
        <dbReference type="EMBL" id="KIO33751.1"/>
    </source>
</evidence>
<reference evidence="7" key="2">
    <citation type="submission" date="2015-01" db="EMBL/GenBank/DDBJ databases">
        <title>Evolutionary Origins and Diversification of the Mycorrhizal Mutualists.</title>
        <authorList>
            <consortium name="DOE Joint Genome Institute"/>
            <consortium name="Mycorrhizal Genomics Consortium"/>
            <person name="Kohler A."/>
            <person name="Kuo A."/>
            <person name="Nagy L.G."/>
            <person name="Floudas D."/>
            <person name="Copeland A."/>
            <person name="Barry K.W."/>
            <person name="Cichocki N."/>
            <person name="Veneault-Fourrey C."/>
            <person name="LaButti K."/>
            <person name="Lindquist E.A."/>
            <person name="Lipzen A."/>
            <person name="Lundell T."/>
            <person name="Morin E."/>
            <person name="Murat C."/>
            <person name="Riley R."/>
            <person name="Ohm R."/>
            <person name="Sun H."/>
            <person name="Tunlid A."/>
            <person name="Henrissat B."/>
            <person name="Grigoriev I.V."/>
            <person name="Hibbett D.S."/>
            <person name="Martin F."/>
        </authorList>
    </citation>
    <scope>NUCLEOTIDE SEQUENCE [LARGE SCALE GENOMIC DNA]</scope>
    <source>
        <strain evidence="7">MUT 4182</strain>
    </source>
</reference>
<reference evidence="6 7" key="1">
    <citation type="submission" date="2014-04" db="EMBL/GenBank/DDBJ databases">
        <authorList>
            <consortium name="DOE Joint Genome Institute"/>
            <person name="Kuo A."/>
            <person name="Girlanda M."/>
            <person name="Perotto S."/>
            <person name="Kohler A."/>
            <person name="Nagy L.G."/>
            <person name="Floudas D."/>
            <person name="Copeland A."/>
            <person name="Barry K.W."/>
            <person name="Cichocki N."/>
            <person name="Veneault-Fourrey C."/>
            <person name="LaButti K."/>
            <person name="Lindquist E.A."/>
            <person name="Lipzen A."/>
            <person name="Lundell T."/>
            <person name="Morin E."/>
            <person name="Murat C."/>
            <person name="Sun H."/>
            <person name="Tunlid A."/>
            <person name="Henrissat B."/>
            <person name="Grigoriev I.V."/>
            <person name="Hibbett D.S."/>
            <person name="Martin F."/>
            <person name="Nordberg H.P."/>
            <person name="Cantor M.N."/>
            <person name="Hua S.X."/>
        </authorList>
    </citation>
    <scope>NUCLEOTIDE SEQUENCE [LARGE SCALE GENOMIC DNA]</scope>
    <source>
        <strain evidence="6 7">MUT 4182</strain>
    </source>
</reference>
<dbReference type="PANTHER" id="PTHR13387:SF9">
    <property type="entry name" value="PROTEIN HGH1 HOMOLOG"/>
    <property type="match status" value="1"/>
</dbReference>
<dbReference type="Pfam" id="PF04064">
    <property type="entry name" value="DUF384"/>
    <property type="match status" value="1"/>
</dbReference>
<evidence type="ECO:0000256" key="2">
    <source>
        <dbReference type="ARBA" id="ARBA00014076"/>
    </source>
</evidence>
<dbReference type="Proteomes" id="UP000054248">
    <property type="component" value="Unassembled WGS sequence"/>
</dbReference>
<name>A0A0C3QVR6_9AGAM</name>
<evidence type="ECO:0000313" key="7">
    <source>
        <dbReference type="Proteomes" id="UP000054248"/>
    </source>
</evidence>
<dbReference type="AlphaFoldDB" id="A0A0C3QVR6"/>
<proteinExistence type="inferred from homology"/>
<dbReference type="Gene3D" id="1.25.10.10">
    <property type="entry name" value="Leucine-rich Repeat Variant"/>
    <property type="match status" value="1"/>
</dbReference>
<dbReference type="InterPro" id="IPR011989">
    <property type="entry name" value="ARM-like"/>
</dbReference>
<evidence type="ECO:0000256" key="3">
    <source>
        <dbReference type="SAM" id="MobiDB-lite"/>
    </source>
</evidence>
<protein>
    <recommendedName>
        <fullName evidence="2">Protein HGH1 homolog</fullName>
    </recommendedName>
</protein>
<dbReference type="InterPro" id="IPR007206">
    <property type="entry name" value="Protein_HGH1_C"/>
</dbReference>
<organism evidence="6 7">
    <name type="scientific">Tulasnella calospora MUT 4182</name>
    <dbReference type="NCBI Taxonomy" id="1051891"/>
    <lineage>
        <taxon>Eukaryota</taxon>
        <taxon>Fungi</taxon>
        <taxon>Dikarya</taxon>
        <taxon>Basidiomycota</taxon>
        <taxon>Agaricomycotina</taxon>
        <taxon>Agaricomycetes</taxon>
        <taxon>Cantharellales</taxon>
        <taxon>Tulasnellaceae</taxon>
        <taxon>Tulasnella</taxon>
    </lineage>
</organism>
<dbReference type="SUPFAM" id="SSF48371">
    <property type="entry name" value="ARM repeat"/>
    <property type="match status" value="1"/>
</dbReference>
<dbReference type="STRING" id="1051891.A0A0C3QVR6"/>
<feature type="compositionally biased region" description="Acidic residues" evidence="3">
    <location>
        <begin position="416"/>
        <end position="427"/>
    </location>
</feature>
<dbReference type="OrthoDB" id="338814at2759"/>
<evidence type="ECO:0000256" key="1">
    <source>
        <dbReference type="ARBA" id="ARBA00006712"/>
    </source>
</evidence>
<evidence type="ECO:0000259" key="4">
    <source>
        <dbReference type="Pfam" id="PF04063"/>
    </source>
</evidence>